<keyword evidence="6" id="KW-0862">Zinc</keyword>
<accession>A0ABT1STV1</accession>
<keyword evidence="8" id="KW-0732">Signal</keyword>
<dbReference type="PRINTS" id="PR00786">
    <property type="entry name" value="NEPRILYSIN"/>
</dbReference>
<dbReference type="Pfam" id="PF01431">
    <property type="entry name" value="Peptidase_M13"/>
    <property type="match status" value="1"/>
</dbReference>
<name>A0ABT1STV1_9FIRM</name>
<evidence type="ECO:0000256" key="8">
    <source>
        <dbReference type="SAM" id="SignalP"/>
    </source>
</evidence>
<evidence type="ECO:0000259" key="9">
    <source>
        <dbReference type="Pfam" id="PF01431"/>
    </source>
</evidence>
<evidence type="ECO:0000313" key="11">
    <source>
        <dbReference type="EMBL" id="MCQ5343312.1"/>
    </source>
</evidence>
<dbReference type="InterPro" id="IPR024079">
    <property type="entry name" value="MetalloPept_cat_dom_sf"/>
</dbReference>
<feature type="signal peptide" evidence="8">
    <location>
        <begin position="1"/>
        <end position="21"/>
    </location>
</feature>
<evidence type="ECO:0000256" key="7">
    <source>
        <dbReference type="ARBA" id="ARBA00023049"/>
    </source>
</evidence>
<evidence type="ECO:0000256" key="5">
    <source>
        <dbReference type="ARBA" id="ARBA00022801"/>
    </source>
</evidence>
<evidence type="ECO:0000256" key="1">
    <source>
        <dbReference type="ARBA" id="ARBA00001947"/>
    </source>
</evidence>
<protein>
    <submittedName>
        <fullName evidence="11">M13 family metallopeptidase</fullName>
    </submittedName>
</protein>
<keyword evidence="4" id="KW-0479">Metal-binding</keyword>
<evidence type="ECO:0000256" key="4">
    <source>
        <dbReference type="ARBA" id="ARBA00022723"/>
    </source>
</evidence>
<dbReference type="PANTHER" id="PTHR11733">
    <property type="entry name" value="ZINC METALLOPROTEASE FAMILY M13 NEPRILYSIN-RELATED"/>
    <property type="match status" value="1"/>
</dbReference>
<evidence type="ECO:0000256" key="6">
    <source>
        <dbReference type="ARBA" id="ARBA00022833"/>
    </source>
</evidence>
<evidence type="ECO:0000259" key="10">
    <source>
        <dbReference type="Pfam" id="PF05649"/>
    </source>
</evidence>
<dbReference type="InterPro" id="IPR018497">
    <property type="entry name" value="Peptidase_M13_C"/>
</dbReference>
<feature type="domain" description="Peptidase M13 C-terminal" evidence="9">
    <location>
        <begin position="463"/>
        <end position="653"/>
    </location>
</feature>
<comment type="cofactor">
    <cofactor evidence="1">
        <name>Zn(2+)</name>
        <dbReference type="ChEBI" id="CHEBI:29105"/>
    </cofactor>
</comment>
<comment type="caution">
    <text evidence="11">The sequence shown here is derived from an EMBL/GenBank/DDBJ whole genome shotgun (WGS) entry which is preliminary data.</text>
</comment>
<organism evidence="11 12">
    <name type="scientific">Megasphaera massiliensis</name>
    <dbReference type="NCBI Taxonomy" id="1232428"/>
    <lineage>
        <taxon>Bacteria</taxon>
        <taxon>Bacillati</taxon>
        <taxon>Bacillota</taxon>
        <taxon>Negativicutes</taxon>
        <taxon>Veillonellales</taxon>
        <taxon>Veillonellaceae</taxon>
        <taxon>Megasphaera</taxon>
    </lineage>
</organism>
<keyword evidence="5" id="KW-0378">Hydrolase</keyword>
<dbReference type="InterPro" id="IPR042089">
    <property type="entry name" value="Peptidase_M13_dom_2"/>
</dbReference>
<gene>
    <name evidence="11" type="ORF">NE675_09815</name>
</gene>
<feature type="domain" description="Peptidase M13 N-terminal" evidence="10">
    <location>
        <begin position="27"/>
        <end position="403"/>
    </location>
</feature>
<dbReference type="Proteomes" id="UP001206692">
    <property type="component" value="Unassembled WGS sequence"/>
</dbReference>
<comment type="similarity">
    <text evidence="2">Belongs to the peptidase M13 family.</text>
</comment>
<dbReference type="PANTHER" id="PTHR11733:SF167">
    <property type="entry name" value="FI17812P1-RELATED"/>
    <property type="match status" value="1"/>
</dbReference>
<dbReference type="SUPFAM" id="SSF55486">
    <property type="entry name" value="Metalloproteases ('zincins'), catalytic domain"/>
    <property type="match status" value="1"/>
</dbReference>
<feature type="chain" id="PRO_5046784898" evidence="8">
    <location>
        <begin position="22"/>
        <end position="656"/>
    </location>
</feature>
<dbReference type="RefSeq" id="WP_227163223.1">
    <property type="nucleotide sequence ID" value="NZ_JAJCIO010000022.1"/>
</dbReference>
<dbReference type="Pfam" id="PF05649">
    <property type="entry name" value="Peptidase_M13_N"/>
    <property type="match status" value="1"/>
</dbReference>
<reference evidence="11 12" key="1">
    <citation type="submission" date="2022-06" db="EMBL/GenBank/DDBJ databases">
        <title>Isolation of gut microbiota from human fecal samples.</title>
        <authorList>
            <person name="Pamer E.G."/>
            <person name="Barat B."/>
            <person name="Waligurski E."/>
            <person name="Medina S."/>
            <person name="Paddock L."/>
            <person name="Mostad J."/>
        </authorList>
    </citation>
    <scope>NUCLEOTIDE SEQUENCE [LARGE SCALE GENOMIC DNA]</scope>
    <source>
        <strain evidence="11 12">DFI.1.1</strain>
    </source>
</reference>
<dbReference type="EMBL" id="JANGEW010000020">
    <property type="protein sequence ID" value="MCQ5343312.1"/>
    <property type="molecule type" value="Genomic_DNA"/>
</dbReference>
<sequence length="656" mass="72710">MKKQLTAVVLMSLIGFGSVCASDVSEKDNFYQAVNQGVLQEKKIAPTEASWSWFSELSLENKKALGKELEAIAKKQGSYPKGSPEQKIADLYVSALDNEKRNETAPGQLKALTEPIEQATNLTELTKALQTVSEKTGTDVFVGYTADRMPTGLRYIPRILVTAPSFTRDELEKEPQPGAWKAYRNYVAHVLEEAGETPDKASAHSEAIFAMEQKLGPSLLTSEQRNDVTIQNRLVSQGELKKLMPNMGAQTILAGLDLTKEKQFFLSNPDYLQQFDALYTADNLDLLKSYAVFQVYNGFAPSAYIKLRDLQRDYLRQRFGIAKARDDKETASRMVQSMLSYEVGQIYMQNHSTAAVVDDVKDMIREIRDVYKLRLEANDWLSPKTRAKAIEKLNSLRVFVGGPAADDKPIIESMPDVIAPEDGGDLLTNIMHNGVLERQQVHALLGTNFNPNKWYAFDPQDVNAAYIPENNSITIPAGILQPPFYDAKASRGANLGGIGVVIGHEISHAFDPNGSKYDSEGRLKNWWTKKDSEAFQKLSAAFGPYYDNYTVGQGLHENGKLVSNEAIADCGGLSVVTEIAKGDEAMLRDIYHSFAAIFATKMTDQILLYLIQNDPHPLGEARVNGALSATDGFYTAYGIQSGDGMYVAPQKRVHLW</sequence>
<evidence type="ECO:0000313" key="12">
    <source>
        <dbReference type="Proteomes" id="UP001206692"/>
    </source>
</evidence>
<proteinExistence type="inferred from homology"/>
<dbReference type="Gene3D" id="3.40.390.10">
    <property type="entry name" value="Collagenase (Catalytic Domain)"/>
    <property type="match status" value="1"/>
</dbReference>
<keyword evidence="12" id="KW-1185">Reference proteome</keyword>
<dbReference type="InterPro" id="IPR000718">
    <property type="entry name" value="Peptidase_M13"/>
</dbReference>
<dbReference type="CDD" id="cd08662">
    <property type="entry name" value="M13"/>
    <property type="match status" value="1"/>
</dbReference>
<keyword evidence="7" id="KW-0482">Metalloprotease</keyword>
<dbReference type="InterPro" id="IPR008753">
    <property type="entry name" value="Peptidase_M13_N"/>
</dbReference>
<dbReference type="Gene3D" id="1.10.1380.10">
    <property type="entry name" value="Neutral endopeptidase , domain2"/>
    <property type="match status" value="1"/>
</dbReference>
<keyword evidence="3" id="KW-0645">Protease</keyword>
<evidence type="ECO:0000256" key="2">
    <source>
        <dbReference type="ARBA" id="ARBA00007357"/>
    </source>
</evidence>
<dbReference type="PROSITE" id="PS51885">
    <property type="entry name" value="NEPRILYSIN"/>
    <property type="match status" value="1"/>
</dbReference>
<evidence type="ECO:0000256" key="3">
    <source>
        <dbReference type="ARBA" id="ARBA00022670"/>
    </source>
</evidence>